<sequence>MTRTTRARPVLERRLETAAWQHRLTVVHAPAGWGKSLGLAAWIASSARGNRIARAELDPDCSEPVVFWTRVAEALAGTDDRFAGLDTPPAGVDDRRTWIAELVATGLSAPADLVLALDNVERIDTPAVGDELALLVLGRSRIRLLLAGRTRPPLALARLRASGALAEIDAGDLAFSADEARSLLDSPATPEFEEAIRRAEGWPVALRFAAGQPHERLRGDHHHLYDYVVEEVLAPLPANLRRFLLGTAGLDWLGGPLCDAVTGGDDGSGMLARLDRAGVFVVPLDRRRLWFRYHPLFREALHRAAAAEGVDTEAAHRRAARWFVDHGMPDRAIAHLLAAGDEAEAGELIASTYWRMLDVGRTATVLAWIDRLAPEHLHADARLLLAHASASLFAGRTGDVHLALALAETAPARQGPLADGLPSVDAGIALGRASLSALRGNVGEAVRWARRARAMHGPEHFTQRANCDIILAGSAYYAGPGDDVEFRLTEIVESATPMRNTAAEVAGRATLARVRAERGDLPAAWEQLARAEALIGSRYAALPFADRVFALCHAAVAQHSGAVDTAVAGFTNAHDLAIAATDRITALDATLGLAELELDAGRVETARRWSDEAARLLAECEDPGQRLRSRQAAVRARLADRVAADPTAGGLVTARQGAILQAVARGLSDAAIAAELGVSVRTVHAHLRAVNARLRVHCRADAVRVYRARGGPA</sequence>
<dbReference type="Gene3D" id="1.25.40.10">
    <property type="entry name" value="Tetratricopeptide repeat domain"/>
    <property type="match status" value="1"/>
</dbReference>
<evidence type="ECO:0000259" key="4">
    <source>
        <dbReference type="PROSITE" id="PS50043"/>
    </source>
</evidence>
<dbReference type="EMBL" id="JBHTMP010000034">
    <property type="protein sequence ID" value="MFD1323586.1"/>
    <property type="molecule type" value="Genomic_DNA"/>
</dbReference>
<evidence type="ECO:0000313" key="6">
    <source>
        <dbReference type="Proteomes" id="UP001597260"/>
    </source>
</evidence>
<dbReference type="Pfam" id="PF00196">
    <property type="entry name" value="GerE"/>
    <property type="match status" value="1"/>
</dbReference>
<evidence type="ECO:0000256" key="1">
    <source>
        <dbReference type="ARBA" id="ARBA00023015"/>
    </source>
</evidence>
<comment type="caution">
    <text evidence="5">The sequence shown here is derived from an EMBL/GenBank/DDBJ whole genome shotgun (WGS) entry which is preliminary data.</text>
</comment>
<keyword evidence="1" id="KW-0805">Transcription regulation</keyword>
<proteinExistence type="predicted"/>
<evidence type="ECO:0000256" key="2">
    <source>
        <dbReference type="ARBA" id="ARBA00023125"/>
    </source>
</evidence>
<keyword evidence="2" id="KW-0238">DNA-binding</keyword>
<gene>
    <name evidence="5" type="ORF">ACFQ4H_21095</name>
</gene>
<dbReference type="PROSITE" id="PS50043">
    <property type="entry name" value="HTH_LUXR_2"/>
    <property type="match status" value="1"/>
</dbReference>
<dbReference type="Proteomes" id="UP001597260">
    <property type="component" value="Unassembled WGS sequence"/>
</dbReference>
<dbReference type="PANTHER" id="PTHR44688">
    <property type="entry name" value="DNA-BINDING TRANSCRIPTIONAL ACTIVATOR DEVR_DOSR"/>
    <property type="match status" value="1"/>
</dbReference>
<dbReference type="Gene3D" id="1.10.10.10">
    <property type="entry name" value="Winged helix-like DNA-binding domain superfamily/Winged helix DNA-binding domain"/>
    <property type="match status" value="1"/>
</dbReference>
<dbReference type="InterPro" id="IPR036388">
    <property type="entry name" value="WH-like_DNA-bd_sf"/>
</dbReference>
<reference evidence="6" key="1">
    <citation type="journal article" date="2019" name="Int. J. Syst. Evol. Microbiol.">
        <title>The Global Catalogue of Microorganisms (GCM) 10K type strain sequencing project: providing services to taxonomists for standard genome sequencing and annotation.</title>
        <authorList>
            <consortium name="The Broad Institute Genomics Platform"/>
            <consortium name="The Broad Institute Genome Sequencing Center for Infectious Disease"/>
            <person name="Wu L."/>
            <person name="Ma J."/>
        </authorList>
    </citation>
    <scope>NUCLEOTIDE SEQUENCE [LARGE SCALE GENOMIC DNA]</scope>
    <source>
        <strain evidence="6">JCM 31037</strain>
    </source>
</reference>
<dbReference type="SMART" id="SM00421">
    <property type="entry name" value="HTH_LUXR"/>
    <property type="match status" value="1"/>
</dbReference>
<dbReference type="RefSeq" id="WP_377572879.1">
    <property type="nucleotide sequence ID" value="NZ_JBHTMP010000034.1"/>
</dbReference>
<feature type="domain" description="HTH luxR-type" evidence="4">
    <location>
        <begin position="645"/>
        <end position="710"/>
    </location>
</feature>
<dbReference type="InterPro" id="IPR016032">
    <property type="entry name" value="Sig_transdc_resp-reg_C-effctor"/>
</dbReference>
<dbReference type="InterPro" id="IPR011990">
    <property type="entry name" value="TPR-like_helical_dom_sf"/>
</dbReference>
<keyword evidence="3" id="KW-0804">Transcription</keyword>
<evidence type="ECO:0000313" key="5">
    <source>
        <dbReference type="EMBL" id="MFD1323586.1"/>
    </source>
</evidence>
<dbReference type="PRINTS" id="PR00038">
    <property type="entry name" value="HTHLUXR"/>
</dbReference>
<dbReference type="Pfam" id="PF25873">
    <property type="entry name" value="WHD_MalT"/>
    <property type="match status" value="1"/>
</dbReference>
<keyword evidence="6" id="KW-1185">Reference proteome</keyword>
<name>A0ABW3YJJ3_9ACTN</name>
<evidence type="ECO:0000256" key="3">
    <source>
        <dbReference type="ARBA" id="ARBA00023163"/>
    </source>
</evidence>
<dbReference type="InterPro" id="IPR000792">
    <property type="entry name" value="Tscrpt_reg_LuxR_C"/>
</dbReference>
<accession>A0ABW3YJJ3</accession>
<dbReference type="CDD" id="cd06170">
    <property type="entry name" value="LuxR_C_like"/>
    <property type="match status" value="1"/>
</dbReference>
<dbReference type="SUPFAM" id="SSF46894">
    <property type="entry name" value="C-terminal effector domain of the bipartite response regulators"/>
    <property type="match status" value="1"/>
</dbReference>
<organism evidence="5 6">
    <name type="scientific">Micromonospora sonneratiae</name>
    <dbReference type="NCBI Taxonomy" id="1184706"/>
    <lineage>
        <taxon>Bacteria</taxon>
        <taxon>Bacillati</taxon>
        <taxon>Actinomycetota</taxon>
        <taxon>Actinomycetes</taxon>
        <taxon>Micromonosporales</taxon>
        <taxon>Micromonosporaceae</taxon>
        <taxon>Micromonospora</taxon>
    </lineage>
</organism>
<dbReference type="InterPro" id="IPR059106">
    <property type="entry name" value="WHD_MalT"/>
</dbReference>
<protein>
    <submittedName>
        <fullName evidence="5">LuxR C-terminal-related transcriptional regulator</fullName>
    </submittedName>
</protein>
<dbReference type="PANTHER" id="PTHR44688:SF16">
    <property type="entry name" value="DNA-BINDING TRANSCRIPTIONAL ACTIVATOR DEVR_DOSR"/>
    <property type="match status" value="1"/>
</dbReference>